<dbReference type="Proteomes" id="UP001295463">
    <property type="component" value="Chromosome"/>
</dbReference>
<evidence type="ECO:0000259" key="1">
    <source>
        <dbReference type="Pfam" id="PF12392"/>
    </source>
</evidence>
<organism evidence="2 3">
    <name type="scientific">Trichlorobacter ammonificans</name>
    <dbReference type="NCBI Taxonomy" id="2916410"/>
    <lineage>
        <taxon>Bacteria</taxon>
        <taxon>Pseudomonadati</taxon>
        <taxon>Thermodesulfobacteriota</taxon>
        <taxon>Desulfuromonadia</taxon>
        <taxon>Geobacterales</taxon>
        <taxon>Geobacteraceae</taxon>
        <taxon>Trichlorobacter</taxon>
    </lineage>
</organism>
<dbReference type="PANTHER" id="PTHR30217:SF10">
    <property type="entry name" value="23S RRNA 5-HYDROXYCYTIDINE C2501 SYNTHASE"/>
    <property type="match status" value="1"/>
</dbReference>
<protein>
    <submittedName>
        <fullName evidence="2">Peptidase U32</fullName>
    </submittedName>
</protein>
<dbReference type="Pfam" id="PF01136">
    <property type="entry name" value="Peptidase_U32"/>
    <property type="match status" value="1"/>
</dbReference>
<proteinExistence type="predicted"/>
<name>A0ABN8HNR8_9BACT</name>
<accession>A0ABN8HNR8</accession>
<dbReference type="EMBL" id="OW150024">
    <property type="protein sequence ID" value="CAH2032667.1"/>
    <property type="molecule type" value="Genomic_DNA"/>
</dbReference>
<dbReference type="InterPro" id="IPR051454">
    <property type="entry name" value="RNA/ubiquinone_mod_enzymes"/>
</dbReference>
<dbReference type="InterPro" id="IPR001539">
    <property type="entry name" value="Peptidase_U32"/>
</dbReference>
<reference evidence="2 3" key="1">
    <citation type="submission" date="2022-03" db="EMBL/GenBank/DDBJ databases">
        <authorList>
            <person name="Koch H."/>
        </authorList>
    </citation>
    <scope>NUCLEOTIDE SEQUENCE [LARGE SCALE GENOMIC DNA]</scope>
    <source>
        <strain evidence="2 3">G1</strain>
    </source>
</reference>
<dbReference type="RefSeq" id="WP_305733405.1">
    <property type="nucleotide sequence ID" value="NZ_OW150024.1"/>
</dbReference>
<sequence length="793" mass="86979">MSALLRNKPELLAPCGSLEAFFAAMESGADAVYAGLREFSARARAKNFTLGQMERMLAYAHSKGRRMYITLNTLVKERELPQLVETLAELARLRVDGVIVQDMAVARLVRTHFPSIPLHASTQMTIHNLPGVLQLEELGFERVVLARELQLFDIAAIAGQCRAELEVFVHGALCFCVSGQCHFSSLLGGHSGNRGRCAQPCRRLYSHRGKEGYFFSPNDLSSIEMVPELVAAGVRSLKIEGRMKSADYVAKVVAAYRLVLDAAPEGRKEALAAAKGLLKDSFGRAPTKGFLAGREPADIANPWLRGGTGRFTGEVKRVGGGRILFETRDSLRVGDRLRLQPKSDMAGQAWTLRELYSQRKKVQECPGGAMVEVACPFTAAVGDALFKVGAADAFGLSDEAALRKLKAAGPDRLGVRLELSCRADQAGSWTLTAVARLGAAVFTYGFALGELEPARTAAMEEVLRSRFGETGETPFRLEELRAPDFPPLFIPPARLKEIRRELYHRLEQEGGGEQKRLIGAARSAALAALQAGARHGNQGEKEELLIRVARPEEVRWALSQADTAVVPLHRAAAHALPHLLARLRGDAGRIVWQLPFMVFDADLPLYRELLTTLHDHGFRRFEATNHGHLPLLAPLPEVRLSIGYRLFSLNSQALHCWRELGAERATLCLEDDRDNLAELLAADLPLSRTVMVYGPVEVMTTRIRMKEVSGGAVQSDRGELYTVRGQQGMTVISAATPFSLIGHLAELRRMGCSSFLLDLSETAPQERDAVVAAWRGDRPLSGTTLFNYERGLA</sequence>
<dbReference type="PANTHER" id="PTHR30217">
    <property type="entry name" value="PEPTIDASE U32 FAMILY"/>
    <property type="match status" value="1"/>
</dbReference>
<keyword evidence="3" id="KW-1185">Reference proteome</keyword>
<dbReference type="Pfam" id="PF12392">
    <property type="entry name" value="DUF3656"/>
    <property type="match status" value="1"/>
</dbReference>
<dbReference type="InterPro" id="IPR020988">
    <property type="entry name" value="Pept_U32_collagenase"/>
</dbReference>
<gene>
    <name evidence="2" type="ORF">GEAMG1_2831</name>
</gene>
<evidence type="ECO:0000313" key="3">
    <source>
        <dbReference type="Proteomes" id="UP001295463"/>
    </source>
</evidence>
<feature type="domain" description="Peptidase U32 collagenase" evidence="1">
    <location>
        <begin position="404"/>
        <end position="509"/>
    </location>
</feature>
<evidence type="ECO:0000313" key="2">
    <source>
        <dbReference type="EMBL" id="CAH2032667.1"/>
    </source>
</evidence>